<name>A0A7W5JXP7_9ACTN</name>
<dbReference type="Proteomes" id="UP000565572">
    <property type="component" value="Unassembled WGS sequence"/>
</dbReference>
<proteinExistence type="predicted"/>
<keyword evidence="2" id="KW-1185">Reference proteome</keyword>
<gene>
    <name evidence="1" type="ORF">FHX39_003201</name>
</gene>
<evidence type="ECO:0000313" key="2">
    <source>
        <dbReference type="Proteomes" id="UP000565572"/>
    </source>
</evidence>
<dbReference type="RefSeq" id="WP_183340022.1">
    <property type="nucleotide sequence ID" value="NZ_JACHZG010000001.1"/>
</dbReference>
<comment type="caution">
    <text evidence="1">The sequence shown here is derived from an EMBL/GenBank/DDBJ whole genome shotgun (WGS) entry which is preliminary data.</text>
</comment>
<dbReference type="AlphaFoldDB" id="A0A7W5JXP7"/>
<dbReference type="EMBL" id="JACHZG010000001">
    <property type="protein sequence ID" value="MBB3328257.1"/>
    <property type="molecule type" value="Genomic_DNA"/>
</dbReference>
<organism evidence="1 2">
    <name type="scientific">Microlunatus antarcticus</name>
    <dbReference type="NCBI Taxonomy" id="53388"/>
    <lineage>
        <taxon>Bacteria</taxon>
        <taxon>Bacillati</taxon>
        <taxon>Actinomycetota</taxon>
        <taxon>Actinomycetes</taxon>
        <taxon>Propionibacteriales</taxon>
        <taxon>Propionibacteriaceae</taxon>
        <taxon>Microlunatus</taxon>
    </lineage>
</organism>
<sequence>MNPRDELVPVELTEDGLDLLRAGLHVWGGPVTCTQEMAVAMGFDGLDDFRAERKRIYGSLWPSASLSRIDWTRALLCTEIAFTSYVAGAAWDWRIVTGFDDPEALRILRDLQQRFSRARALVAINT</sequence>
<protein>
    <submittedName>
        <fullName evidence="1">Uncharacterized protein</fullName>
    </submittedName>
</protein>
<reference evidence="1 2" key="1">
    <citation type="submission" date="2020-08" db="EMBL/GenBank/DDBJ databases">
        <title>Sequencing the genomes of 1000 actinobacteria strains.</title>
        <authorList>
            <person name="Klenk H.-P."/>
        </authorList>
    </citation>
    <scope>NUCLEOTIDE SEQUENCE [LARGE SCALE GENOMIC DNA]</scope>
    <source>
        <strain evidence="1 2">DSM 11053</strain>
    </source>
</reference>
<accession>A0A7W5JXP7</accession>
<evidence type="ECO:0000313" key="1">
    <source>
        <dbReference type="EMBL" id="MBB3328257.1"/>
    </source>
</evidence>